<organism evidence="2 3">
    <name type="scientific">Sphenostylis stenocarpa</name>
    <dbReference type="NCBI Taxonomy" id="92480"/>
    <lineage>
        <taxon>Eukaryota</taxon>
        <taxon>Viridiplantae</taxon>
        <taxon>Streptophyta</taxon>
        <taxon>Embryophyta</taxon>
        <taxon>Tracheophyta</taxon>
        <taxon>Spermatophyta</taxon>
        <taxon>Magnoliopsida</taxon>
        <taxon>eudicotyledons</taxon>
        <taxon>Gunneridae</taxon>
        <taxon>Pentapetalae</taxon>
        <taxon>rosids</taxon>
        <taxon>fabids</taxon>
        <taxon>Fabales</taxon>
        <taxon>Fabaceae</taxon>
        <taxon>Papilionoideae</taxon>
        <taxon>50 kb inversion clade</taxon>
        <taxon>NPAAA clade</taxon>
        <taxon>indigoferoid/millettioid clade</taxon>
        <taxon>Phaseoleae</taxon>
        <taxon>Sphenostylis</taxon>
    </lineage>
</organism>
<evidence type="ECO:0000313" key="2">
    <source>
        <dbReference type="EMBL" id="CAJ1978585.1"/>
    </source>
</evidence>
<gene>
    <name evidence="2" type="ORF">AYBTSS11_LOCUS30780</name>
</gene>
<keyword evidence="3" id="KW-1185">Reference proteome</keyword>
<protein>
    <submittedName>
        <fullName evidence="2">Uncharacterized protein</fullName>
    </submittedName>
</protein>
<reference evidence="2" key="1">
    <citation type="submission" date="2023-10" db="EMBL/GenBank/DDBJ databases">
        <authorList>
            <person name="Domelevo Entfellner J.-B."/>
        </authorList>
    </citation>
    <scope>NUCLEOTIDE SEQUENCE</scope>
</reference>
<feature type="region of interest" description="Disordered" evidence="1">
    <location>
        <begin position="1"/>
        <end position="21"/>
    </location>
</feature>
<dbReference type="Gramene" id="rna-AYBTSS11_LOCUS30780">
    <property type="protein sequence ID" value="CAJ1978585.1"/>
    <property type="gene ID" value="gene-AYBTSS11_LOCUS30780"/>
</dbReference>
<sequence length="87" mass="9825">MSLKKVDAEGRESKAGMRSISTNRDMNLRHCKNCKIIYMEQEMENIESQTSYRAAVQEEAPGLFGKRNSSVTLKVLSILKGLPQCMD</sequence>
<evidence type="ECO:0000313" key="3">
    <source>
        <dbReference type="Proteomes" id="UP001189624"/>
    </source>
</evidence>
<feature type="compositionally biased region" description="Basic and acidic residues" evidence="1">
    <location>
        <begin position="1"/>
        <end position="15"/>
    </location>
</feature>
<dbReference type="AlphaFoldDB" id="A0AA86W4N2"/>
<proteinExistence type="predicted"/>
<dbReference type="Proteomes" id="UP001189624">
    <property type="component" value="Chromosome 11"/>
</dbReference>
<evidence type="ECO:0000256" key="1">
    <source>
        <dbReference type="SAM" id="MobiDB-lite"/>
    </source>
</evidence>
<accession>A0AA86W4N2</accession>
<dbReference type="EMBL" id="OY731408">
    <property type="protein sequence ID" value="CAJ1978585.1"/>
    <property type="molecule type" value="Genomic_DNA"/>
</dbReference>
<name>A0AA86W4N2_9FABA</name>